<dbReference type="Proteomes" id="UP001500731">
    <property type="component" value="Unassembled WGS sequence"/>
</dbReference>
<keyword evidence="9" id="KW-1185">Reference proteome</keyword>
<evidence type="ECO:0000256" key="4">
    <source>
        <dbReference type="ARBA" id="ARBA00022827"/>
    </source>
</evidence>
<dbReference type="Pfam" id="PF00441">
    <property type="entry name" value="Acyl-CoA_dh_1"/>
    <property type="match status" value="1"/>
</dbReference>
<evidence type="ECO:0000259" key="7">
    <source>
        <dbReference type="Pfam" id="PF02771"/>
    </source>
</evidence>
<accession>A0ABP8PIS4</accession>
<reference evidence="9" key="1">
    <citation type="journal article" date="2019" name="Int. J. Syst. Evol. Microbiol.">
        <title>The Global Catalogue of Microorganisms (GCM) 10K type strain sequencing project: providing services to taxonomists for standard genome sequencing and annotation.</title>
        <authorList>
            <consortium name="The Broad Institute Genomics Platform"/>
            <consortium name="The Broad Institute Genome Sequencing Center for Infectious Disease"/>
            <person name="Wu L."/>
            <person name="Ma J."/>
        </authorList>
    </citation>
    <scope>NUCLEOTIDE SEQUENCE [LARGE SCALE GENOMIC DNA]</scope>
    <source>
        <strain evidence="9">JCM 17839</strain>
    </source>
</reference>
<dbReference type="Gene3D" id="1.20.140.10">
    <property type="entry name" value="Butyryl-CoA Dehydrogenase, subunit A, domain 3"/>
    <property type="match status" value="1"/>
</dbReference>
<evidence type="ECO:0000313" key="9">
    <source>
        <dbReference type="Proteomes" id="UP001500731"/>
    </source>
</evidence>
<evidence type="ECO:0000256" key="1">
    <source>
        <dbReference type="ARBA" id="ARBA00001974"/>
    </source>
</evidence>
<organism evidence="8 9">
    <name type="scientific">Microbacterium panaciterrae</name>
    <dbReference type="NCBI Taxonomy" id="985759"/>
    <lineage>
        <taxon>Bacteria</taxon>
        <taxon>Bacillati</taxon>
        <taxon>Actinomycetota</taxon>
        <taxon>Actinomycetes</taxon>
        <taxon>Micrococcales</taxon>
        <taxon>Microbacteriaceae</taxon>
        <taxon>Microbacterium</taxon>
    </lineage>
</organism>
<dbReference type="Pfam" id="PF02771">
    <property type="entry name" value="Acyl-CoA_dh_N"/>
    <property type="match status" value="1"/>
</dbReference>
<name>A0ABP8PIS4_9MICO</name>
<proteinExistence type="inferred from homology"/>
<comment type="similarity">
    <text evidence="2">Belongs to the acyl-CoA dehydrogenase family.</text>
</comment>
<evidence type="ECO:0000256" key="3">
    <source>
        <dbReference type="ARBA" id="ARBA00022630"/>
    </source>
</evidence>
<evidence type="ECO:0000256" key="5">
    <source>
        <dbReference type="ARBA" id="ARBA00023002"/>
    </source>
</evidence>
<protein>
    <submittedName>
        <fullName evidence="8">Acyl-CoA dehydrogenase family protein</fullName>
    </submittedName>
</protein>
<comment type="caution">
    <text evidence="8">The sequence shown here is derived from an EMBL/GenBank/DDBJ whole genome shotgun (WGS) entry which is preliminary data.</text>
</comment>
<dbReference type="RefSeq" id="WP_345187722.1">
    <property type="nucleotide sequence ID" value="NZ_BAABGP010000018.1"/>
</dbReference>
<keyword evidence="5" id="KW-0560">Oxidoreductase</keyword>
<dbReference type="InterPro" id="IPR036250">
    <property type="entry name" value="AcylCo_DH-like_C"/>
</dbReference>
<keyword evidence="4" id="KW-0274">FAD</keyword>
<dbReference type="InterPro" id="IPR009075">
    <property type="entry name" value="AcylCo_DH/oxidase_C"/>
</dbReference>
<keyword evidence="3" id="KW-0285">Flavoprotein</keyword>
<dbReference type="InterPro" id="IPR013786">
    <property type="entry name" value="AcylCoA_DH/ox_N"/>
</dbReference>
<sequence>MRFLPTEEQVSFAEAIDEIVEGAGGADIARSWADGDTAAGLALWRQFAELGLLGLRVDEEFGGFGGTASDLVVVFERLGYHGVPGPYIETVALLPALVGDDARAELAAGAIATAAVDGVAPAALDAAIASHRYLVREGALHLATVGEELSSLAPTRRLSRLIASSEPTPLADGVLDRALNEATLAAAALVLGAGERMLDEAVSYAKIREQFGHPIGEFQALKHQLADVKVALSFARPLVWNAALRADEAEADRAISAAKVAAGDAAMRAARTSLQVHGAIGYTGEHTLRIWLGLAPALSAAWGTPAFHRARIARAILPKER</sequence>
<evidence type="ECO:0000259" key="6">
    <source>
        <dbReference type="Pfam" id="PF00441"/>
    </source>
</evidence>
<dbReference type="SUPFAM" id="SSF56645">
    <property type="entry name" value="Acyl-CoA dehydrogenase NM domain-like"/>
    <property type="match status" value="1"/>
</dbReference>
<gene>
    <name evidence="8" type="ORF">GCM10023171_26540</name>
</gene>
<dbReference type="PANTHER" id="PTHR43884:SF20">
    <property type="entry name" value="ACYL-COA DEHYDROGENASE FADE28"/>
    <property type="match status" value="1"/>
</dbReference>
<dbReference type="EMBL" id="BAABGP010000018">
    <property type="protein sequence ID" value="GAA4487943.1"/>
    <property type="molecule type" value="Genomic_DNA"/>
</dbReference>
<dbReference type="SUPFAM" id="SSF47203">
    <property type="entry name" value="Acyl-CoA dehydrogenase C-terminal domain-like"/>
    <property type="match status" value="1"/>
</dbReference>
<feature type="domain" description="Acyl-CoA dehydrogenase/oxidase N-terminal" evidence="7">
    <location>
        <begin position="6"/>
        <end position="84"/>
    </location>
</feature>
<dbReference type="InterPro" id="IPR009100">
    <property type="entry name" value="AcylCoA_DH/oxidase_NM_dom_sf"/>
</dbReference>
<dbReference type="Gene3D" id="1.10.540.10">
    <property type="entry name" value="Acyl-CoA dehydrogenase/oxidase, N-terminal domain"/>
    <property type="match status" value="1"/>
</dbReference>
<dbReference type="InterPro" id="IPR037069">
    <property type="entry name" value="AcylCoA_DH/ox_N_sf"/>
</dbReference>
<dbReference type="PANTHER" id="PTHR43884">
    <property type="entry name" value="ACYL-COA DEHYDROGENASE"/>
    <property type="match status" value="1"/>
</dbReference>
<comment type="cofactor">
    <cofactor evidence="1">
        <name>FAD</name>
        <dbReference type="ChEBI" id="CHEBI:57692"/>
    </cofactor>
</comment>
<feature type="domain" description="Acyl-CoA dehydrogenase/oxidase C-terminal" evidence="6">
    <location>
        <begin position="176"/>
        <end position="317"/>
    </location>
</feature>
<evidence type="ECO:0000256" key="2">
    <source>
        <dbReference type="ARBA" id="ARBA00009347"/>
    </source>
</evidence>
<evidence type="ECO:0000313" key="8">
    <source>
        <dbReference type="EMBL" id="GAA4487943.1"/>
    </source>
</evidence>